<evidence type="ECO:0000259" key="15">
    <source>
        <dbReference type="Pfam" id="PF20805"/>
    </source>
</evidence>
<dbReference type="GO" id="GO:0007229">
    <property type="term" value="P:integrin-mediated signaling pathway"/>
    <property type="evidence" value="ECO:0007669"/>
    <property type="project" value="UniProtKB-KW"/>
</dbReference>
<dbReference type="InterPro" id="IPR018184">
    <property type="entry name" value="Integrin_alpha_C_CS"/>
</dbReference>
<evidence type="ECO:0000256" key="12">
    <source>
        <dbReference type="PROSITE-ProRule" id="PRU00803"/>
    </source>
</evidence>
<keyword evidence="18" id="KW-1185">Reference proteome</keyword>
<keyword evidence="8 13" id="KW-0401">Integrin</keyword>
<dbReference type="PANTHER" id="PTHR23220:SF134">
    <property type="entry name" value="INTEGRIN ALPHA-2 DOMAIN-CONTAINING PROTEIN"/>
    <property type="match status" value="1"/>
</dbReference>
<evidence type="ECO:0000256" key="1">
    <source>
        <dbReference type="ARBA" id="ARBA00004479"/>
    </source>
</evidence>
<accession>A0A9Q1BHJ4</accession>
<dbReference type="GO" id="GO:0033627">
    <property type="term" value="P:cell adhesion mediated by integrin"/>
    <property type="evidence" value="ECO:0007669"/>
    <property type="project" value="TreeGrafter"/>
</dbReference>
<feature type="domain" description="Integrin alpha second immunoglobulin-like" evidence="15">
    <location>
        <begin position="495"/>
        <end position="632"/>
    </location>
</feature>
<dbReference type="Gene3D" id="2.60.40.1460">
    <property type="entry name" value="Integrin domains. Chain A, domain 2"/>
    <property type="match status" value="1"/>
</dbReference>
<dbReference type="AlphaFoldDB" id="A0A9Q1BHJ4"/>
<feature type="domain" description="Integrin alpha first immunoglubulin-like" evidence="14">
    <location>
        <begin position="333"/>
        <end position="492"/>
    </location>
</feature>
<dbReference type="InterPro" id="IPR048286">
    <property type="entry name" value="Integrin_alpha_Ig-like_3"/>
</dbReference>
<protein>
    <submittedName>
        <fullName evidence="17">Integrin alpha-9</fullName>
    </submittedName>
</protein>
<evidence type="ECO:0000313" key="18">
    <source>
        <dbReference type="Proteomes" id="UP001152320"/>
    </source>
</evidence>
<dbReference type="Proteomes" id="UP001152320">
    <property type="component" value="Chromosome 18"/>
</dbReference>
<dbReference type="PROSITE" id="PS00242">
    <property type="entry name" value="INTEGRIN_ALPHA"/>
    <property type="match status" value="1"/>
</dbReference>
<reference evidence="17" key="1">
    <citation type="submission" date="2021-10" db="EMBL/GenBank/DDBJ databases">
        <title>Tropical sea cucumber genome reveals ecological adaptation and Cuvierian tubules defense mechanism.</title>
        <authorList>
            <person name="Chen T."/>
        </authorList>
    </citation>
    <scope>NUCLEOTIDE SEQUENCE</scope>
    <source>
        <strain evidence="17">Nanhai2018</strain>
        <tissue evidence="17">Muscle</tissue>
    </source>
</reference>
<evidence type="ECO:0000256" key="10">
    <source>
        <dbReference type="ARBA" id="ARBA00023170"/>
    </source>
</evidence>
<dbReference type="InterPro" id="IPR000413">
    <property type="entry name" value="Integrin_alpha"/>
</dbReference>
<evidence type="ECO:0000256" key="4">
    <source>
        <dbReference type="ARBA" id="ARBA00022729"/>
    </source>
</evidence>
<dbReference type="SUPFAM" id="SSF69179">
    <property type="entry name" value="Integrin domains"/>
    <property type="match status" value="3"/>
</dbReference>
<feature type="repeat" description="FG-GAP" evidence="12">
    <location>
        <begin position="220"/>
        <end position="282"/>
    </location>
</feature>
<feature type="domain" description="Integrin alpha third immunoglobulin-like" evidence="16">
    <location>
        <begin position="697"/>
        <end position="884"/>
    </location>
</feature>
<evidence type="ECO:0000256" key="11">
    <source>
        <dbReference type="ARBA" id="ARBA00023180"/>
    </source>
</evidence>
<comment type="caution">
    <text evidence="17">The sequence shown here is derived from an EMBL/GenBank/DDBJ whole genome shotgun (WGS) entry which is preliminary data.</text>
</comment>
<proteinExistence type="inferred from homology"/>
<evidence type="ECO:0000256" key="13">
    <source>
        <dbReference type="RuleBase" id="RU003762"/>
    </source>
</evidence>
<dbReference type="SUPFAM" id="SSF69318">
    <property type="entry name" value="Integrin alpha N-terminal domain"/>
    <property type="match status" value="1"/>
</dbReference>
<dbReference type="GO" id="GO:0008305">
    <property type="term" value="C:integrin complex"/>
    <property type="evidence" value="ECO:0007669"/>
    <property type="project" value="InterPro"/>
</dbReference>
<dbReference type="GO" id="GO:0005178">
    <property type="term" value="F:integrin binding"/>
    <property type="evidence" value="ECO:0007669"/>
    <property type="project" value="TreeGrafter"/>
</dbReference>
<evidence type="ECO:0000256" key="9">
    <source>
        <dbReference type="ARBA" id="ARBA00023136"/>
    </source>
</evidence>
<dbReference type="PANTHER" id="PTHR23220">
    <property type="entry name" value="INTEGRIN ALPHA"/>
    <property type="match status" value="1"/>
</dbReference>
<dbReference type="Gene3D" id="2.130.10.130">
    <property type="entry name" value="Integrin alpha, N-terminal"/>
    <property type="match status" value="1"/>
</dbReference>
<dbReference type="Gene3D" id="2.60.40.1530">
    <property type="entry name" value="ntegrin, alpha v. Chain A, domain 4"/>
    <property type="match status" value="1"/>
</dbReference>
<dbReference type="InterPro" id="IPR013517">
    <property type="entry name" value="FG-GAP"/>
</dbReference>
<evidence type="ECO:0000259" key="16">
    <source>
        <dbReference type="Pfam" id="PF20806"/>
    </source>
</evidence>
<dbReference type="GO" id="GO:0098609">
    <property type="term" value="P:cell-cell adhesion"/>
    <property type="evidence" value="ECO:0007669"/>
    <property type="project" value="TreeGrafter"/>
</dbReference>
<evidence type="ECO:0000256" key="3">
    <source>
        <dbReference type="ARBA" id="ARBA00022692"/>
    </source>
</evidence>
<dbReference type="InterPro" id="IPR013519">
    <property type="entry name" value="Int_alpha_beta-p"/>
</dbReference>
<feature type="repeat" description="FG-GAP" evidence="12">
    <location>
        <begin position="159"/>
        <end position="218"/>
    </location>
</feature>
<evidence type="ECO:0000256" key="2">
    <source>
        <dbReference type="ARBA" id="ARBA00008054"/>
    </source>
</evidence>
<keyword evidence="3 13" id="KW-0812">Transmembrane</keyword>
<evidence type="ECO:0000259" key="14">
    <source>
        <dbReference type="Pfam" id="PF08441"/>
    </source>
</evidence>
<evidence type="ECO:0000256" key="6">
    <source>
        <dbReference type="ARBA" id="ARBA00022889"/>
    </source>
</evidence>
<keyword evidence="7 13" id="KW-1133">Transmembrane helix</keyword>
<dbReference type="SMART" id="SM00191">
    <property type="entry name" value="Int_alpha"/>
    <property type="match status" value="4"/>
</dbReference>
<dbReference type="Pfam" id="PF20806">
    <property type="entry name" value="Integrin_A_Ig_3"/>
    <property type="match status" value="1"/>
</dbReference>
<dbReference type="GO" id="GO:0009897">
    <property type="term" value="C:external side of plasma membrane"/>
    <property type="evidence" value="ECO:0007669"/>
    <property type="project" value="TreeGrafter"/>
</dbReference>
<evidence type="ECO:0000256" key="8">
    <source>
        <dbReference type="ARBA" id="ARBA00023037"/>
    </source>
</evidence>
<dbReference type="Gene3D" id="1.20.5.930">
    <property type="entry name" value="Bicelle-embedded integrin alpha(iib) transmembrane segment"/>
    <property type="match status" value="1"/>
</dbReference>
<sequence>MTCAHRWSNEYFKDTVKVILPNGACFEINADLEFESVNKSRPCLYEIQIKADSNGKGIAWHGWCQAGFSAEYALDGSSLLLGAVGSIAWRGTVISMTESGRSVADTSTWFPVGDEDESYVGYSVSSGYFTSLSEVQGVTGAPRAYEHGRVYIYNLRDFTLYTEIHGPGMSTYFGARVLGMNLNGDDWTDLLVGAPLYAEDQDEGCVYIYRNEGVGVMLSEGQLKGSRIPKSRFGSSIENVGDLNMDGFEDVAIGAPYEENGSGNEMTGAVYIYHGTGNGLKTSFSQRITPSSFGAVLQSFGHSISGKLDVDGNGYPDLAVGAYQSGKAVVFLSRPVIEMETRLDFSRAPIDIKQADCLMGDKKVPCVQAFTCFRYRGHAVPPTIPIDYTIETDWYKSEKGVPTRLQFVDKGTRRSVREGTLQLEATIQKCVVAEAHIDTDVKDFLSPIPFKVNYTLRTSHTVRGLPQLSCDDLCPIFDMYSGNNIVELISFIHNCGNDSMCETDLQLKVDTHIPRGTPYLPVGVEDHFFINVEVYNNGEEAHQAKVKIGHSDEISFVNVRSNPNREALVICSPEKSENETYIMCYVDNPMPPFSTSKFTVKVGIRTIHADTEFLSVYVEAMTSSMEHNNTLDDNTHVQVIPTKIEADLLVRGVARPENIIYDTLKEIDLTDESIVPTIPGDAMGDTSVGNATLPVAEINMVDPSKIGPVFQHVYDVRNIGPSSLPLLTTVNISFPWKTKEGKMLTYIADVRINGLGSCYHNHSIEDKQTELLDFKVWNASMQPRDPQSSPQSRNPYSHSLERLSCDTVECVNIVCTVGTLPMGSGVVIEIEARLWTPTFTEVWSENTGLLALESNAKLTVRNPTGRHIQPNEHRPDFDKVSTMLYTEDAVKPKSVSKWLIALGIICGIACLLLLVFIMYKLGFFKRPMREEMERLIQEKDEIENLNPDGFGDMNGFDQEVY</sequence>
<organism evidence="17 18">
    <name type="scientific">Holothuria leucospilota</name>
    <name type="common">Black long sea cucumber</name>
    <name type="synonym">Mertensiothuria leucospilota</name>
    <dbReference type="NCBI Taxonomy" id="206669"/>
    <lineage>
        <taxon>Eukaryota</taxon>
        <taxon>Metazoa</taxon>
        <taxon>Echinodermata</taxon>
        <taxon>Eleutherozoa</taxon>
        <taxon>Echinozoa</taxon>
        <taxon>Holothuroidea</taxon>
        <taxon>Aspidochirotacea</taxon>
        <taxon>Aspidochirotida</taxon>
        <taxon>Holothuriidae</taxon>
        <taxon>Holothuria</taxon>
    </lineage>
</organism>
<evidence type="ECO:0000313" key="17">
    <source>
        <dbReference type="EMBL" id="KAJ8025007.1"/>
    </source>
</evidence>
<comment type="similarity">
    <text evidence="2 13">Belongs to the integrin alpha chain family.</text>
</comment>
<keyword evidence="6 13" id="KW-0130">Cell adhesion</keyword>
<name>A0A9Q1BHJ4_HOLLE</name>
<dbReference type="Pfam" id="PF01839">
    <property type="entry name" value="FG-GAP"/>
    <property type="match status" value="2"/>
</dbReference>
<dbReference type="EMBL" id="JAIZAY010000018">
    <property type="protein sequence ID" value="KAJ8025007.1"/>
    <property type="molecule type" value="Genomic_DNA"/>
</dbReference>
<dbReference type="Pfam" id="PF20805">
    <property type="entry name" value="Integrin_A_Ig_2"/>
    <property type="match status" value="1"/>
</dbReference>
<dbReference type="OrthoDB" id="5573735at2759"/>
<dbReference type="PROSITE" id="PS51470">
    <property type="entry name" value="FG_GAP"/>
    <property type="match status" value="3"/>
</dbReference>
<keyword evidence="9 13" id="KW-0472">Membrane</keyword>
<dbReference type="Pfam" id="PF08441">
    <property type="entry name" value="Integrin_A_Ig_1"/>
    <property type="match status" value="1"/>
</dbReference>
<dbReference type="PRINTS" id="PR01185">
    <property type="entry name" value="INTEGRINA"/>
</dbReference>
<keyword evidence="5" id="KW-0677">Repeat</keyword>
<gene>
    <name evidence="17" type="ORF">HOLleu_35088</name>
</gene>
<dbReference type="InterPro" id="IPR013649">
    <property type="entry name" value="Integrin_alpha_Ig-like_1"/>
</dbReference>
<dbReference type="InterPro" id="IPR028994">
    <property type="entry name" value="Integrin_alpha_N"/>
</dbReference>
<keyword evidence="4" id="KW-0732">Signal</keyword>
<dbReference type="InterPro" id="IPR032695">
    <property type="entry name" value="Integrin_dom_sf"/>
</dbReference>
<keyword evidence="10 13" id="KW-0675">Receptor</keyword>
<feature type="transmembrane region" description="Helical" evidence="13">
    <location>
        <begin position="898"/>
        <end position="919"/>
    </location>
</feature>
<evidence type="ECO:0000256" key="7">
    <source>
        <dbReference type="ARBA" id="ARBA00022989"/>
    </source>
</evidence>
<comment type="subcellular location">
    <subcellularLocation>
        <location evidence="1 13">Membrane</location>
        <topology evidence="1 13">Single-pass type I membrane protein</topology>
    </subcellularLocation>
</comment>
<dbReference type="InterPro" id="IPR048285">
    <property type="entry name" value="Integrin_alpha_Ig-like_2"/>
</dbReference>
<feature type="repeat" description="FG-GAP" evidence="12">
    <location>
        <begin position="286"/>
        <end position="348"/>
    </location>
</feature>
<dbReference type="GO" id="GO:0007160">
    <property type="term" value="P:cell-matrix adhesion"/>
    <property type="evidence" value="ECO:0007669"/>
    <property type="project" value="TreeGrafter"/>
</dbReference>
<dbReference type="Gene3D" id="2.60.40.1510">
    <property type="entry name" value="ntegrin, alpha v. Chain A, domain 3"/>
    <property type="match status" value="1"/>
</dbReference>
<evidence type="ECO:0000256" key="5">
    <source>
        <dbReference type="ARBA" id="ARBA00022737"/>
    </source>
</evidence>
<keyword evidence="11" id="KW-0325">Glycoprotein</keyword>